<dbReference type="AlphaFoldDB" id="A0A7S3BUG4"/>
<dbReference type="Gene3D" id="2.60.40.150">
    <property type="entry name" value="C2 domain"/>
    <property type="match status" value="1"/>
</dbReference>
<dbReference type="PANTHER" id="PTHR48100:SF33">
    <property type="entry name" value="PEPTIDASE S54 RHOMBOID DOMAIN-CONTAINING PROTEIN"/>
    <property type="match status" value="1"/>
</dbReference>
<dbReference type="Gene3D" id="3.40.50.1240">
    <property type="entry name" value="Phosphoglycerate mutase-like"/>
    <property type="match status" value="1"/>
</dbReference>
<organism evidence="3">
    <name type="scientific">Haptolina ericina</name>
    <dbReference type="NCBI Taxonomy" id="156174"/>
    <lineage>
        <taxon>Eukaryota</taxon>
        <taxon>Haptista</taxon>
        <taxon>Haptophyta</taxon>
        <taxon>Prymnesiophyceae</taxon>
        <taxon>Prymnesiales</taxon>
        <taxon>Prymnesiaceae</taxon>
        <taxon>Haptolina</taxon>
    </lineage>
</organism>
<evidence type="ECO:0000259" key="2">
    <source>
        <dbReference type="PROSITE" id="PS50004"/>
    </source>
</evidence>
<dbReference type="InterPro" id="IPR000008">
    <property type="entry name" value="C2_dom"/>
</dbReference>
<dbReference type="CDD" id="cd07067">
    <property type="entry name" value="HP_PGM_like"/>
    <property type="match status" value="1"/>
</dbReference>
<reference evidence="3" key="1">
    <citation type="submission" date="2021-01" db="EMBL/GenBank/DDBJ databases">
        <authorList>
            <person name="Corre E."/>
            <person name="Pelletier E."/>
            <person name="Niang G."/>
            <person name="Scheremetjew M."/>
            <person name="Finn R."/>
            <person name="Kale V."/>
            <person name="Holt S."/>
            <person name="Cochrane G."/>
            <person name="Meng A."/>
            <person name="Brown T."/>
            <person name="Cohen L."/>
        </authorList>
    </citation>
    <scope>NUCLEOTIDE SEQUENCE</scope>
    <source>
        <strain evidence="3">CCMP281</strain>
    </source>
</reference>
<dbReference type="InterPro" id="IPR029033">
    <property type="entry name" value="His_PPase_superfam"/>
</dbReference>
<evidence type="ECO:0000256" key="1">
    <source>
        <dbReference type="SAM" id="MobiDB-lite"/>
    </source>
</evidence>
<dbReference type="EMBL" id="HBHX01064758">
    <property type="protein sequence ID" value="CAE0145443.1"/>
    <property type="molecule type" value="Transcribed_RNA"/>
</dbReference>
<dbReference type="GO" id="GO:0016791">
    <property type="term" value="F:phosphatase activity"/>
    <property type="evidence" value="ECO:0007669"/>
    <property type="project" value="TreeGrafter"/>
</dbReference>
<feature type="region of interest" description="Disordered" evidence="1">
    <location>
        <begin position="1"/>
        <end position="26"/>
    </location>
</feature>
<name>A0A7S3BUG4_9EUKA</name>
<dbReference type="InterPro" id="IPR035892">
    <property type="entry name" value="C2_domain_sf"/>
</dbReference>
<dbReference type="Pfam" id="PF00300">
    <property type="entry name" value="His_Phos_1"/>
    <property type="match status" value="1"/>
</dbReference>
<dbReference type="PROSITE" id="PS50004">
    <property type="entry name" value="C2"/>
    <property type="match status" value="1"/>
</dbReference>
<dbReference type="GO" id="GO:0005829">
    <property type="term" value="C:cytosol"/>
    <property type="evidence" value="ECO:0007669"/>
    <property type="project" value="TreeGrafter"/>
</dbReference>
<accession>A0A7S3BUG4</accession>
<sequence length="396" mass="43050">MGVCTSKTAKHPACPPSGSESQAVDPSQVTVDIEPLLVRLVSAHELPAFDLLSESDVYVKAMLEENGAELSKATWPVKWDSADPLWDSCRQFGDKPTSPGAKLILKFYDHDTTGSDDFIGTAETLVSALTAQPLKLPIIVSKKSSKRPYCILTREPLRGLPTRKIVYMVRHGESVWNKAQKEKDVASMLSNVDHPLNEAGRSQAEGLQSRLSSGGAAAEEMAGAELIMCSPLTRALQTCLIGLQPILVPADGIGRGVLLNPNLREKRNFGGKDSSGKWVGDKLQEGVHSALRMLYADSPSTAEALIGVPLDLKNVQDKWWLGSAESEHHVVDRITETMSQACALVQPTAPFVHFSCDGSVRNPRWFPPGTFQQEHIGGACRAFALFPRSDATFPKR</sequence>
<dbReference type="CDD" id="cd00030">
    <property type="entry name" value="C2"/>
    <property type="match status" value="1"/>
</dbReference>
<dbReference type="Pfam" id="PF00168">
    <property type="entry name" value="C2"/>
    <property type="match status" value="1"/>
</dbReference>
<dbReference type="InterPro" id="IPR013078">
    <property type="entry name" value="His_Pase_superF_clade-1"/>
</dbReference>
<dbReference type="SMART" id="SM00855">
    <property type="entry name" value="PGAM"/>
    <property type="match status" value="1"/>
</dbReference>
<protein>
    <recommendedName>
        <fullName evidence="2">C2 domain-containing protein</fullName>
    </recommendedName>
</protein>
<evidence type="ECO:0000313" key="3">
    <source>
        <dbReference type="EMBL" id="CAE0145443.1"/>
    </source>
</evidence>
<dbReference type="PROSITE" id="PS00175">
    <property type="entry name" value="PG_MUTASE"/>
    <property type="match status" value="1"/>
</dbReference>
<proteinExistence type="predicted"/>
<gene>
    <name evidence="3" type="ORF">HERI1096_LOCUS35843</name>
</gene>
<dbReference type="InterPro" id="IPR050275">
    <property type="entry name" value="PGM_Phosphatase"/>
</dbReference>
<dbReference type="PANTHER" id="PTHR48100">
    <property type="entry name" value="BROAD-SPECIFICITY PHOSPHATASE YOR283W-RELATED"/>
    <property type="match status" value="1"/>
</dbReference>
<dbReference type="SUPFAM" id="SSF53254">
    <property type="entry name" value="Phosphoglycerate mutase-like"/>
    <property type="match status" value="1"/>
</dbReference>
<feature type="domain" description="C2" evidence="2">
    <location>
        <begin position="16"/>
        <end position="138"/>
    </location>
</feature>
<dbReference type="SUPFAM" id="SSF49562">
    <property type="entry name" value="C2 domain (Calcium/lipid-binding domain, CaLB)"/>
    <property type="match status" value="1"/>
</dbReference>
<dbReference type="InterPro" id="IPR001345">
    <property type="entry name" value="PG/BPGM_mutase_AS"/>
</dbReference>